<gene>
    <name evidence="2" type="ORF">B9G39_22765</name>
</gene>
<evidence type="ECO:0000313" key="3">
    <source>
        <dbReference type="Proteomes" id="UP000257039"/>
    </source>
</evidence>
<evidence type="ECO:0000256" key="1">
    <source>
        <dbReference type="ARBA" id="ARBA00005541"/>
    </source>
</evidence>
<dbReference type="RefSeq" id="WP_051310697.1">
    <property type="nucleotide sequence ID" value="NZ_JAEVHG010000014.1"/>
</dbReference>
<organism evidence="2 3">
    <name type="scientific">Zooshikella ganghwensis</name>
    <dbReference type="NCBI Taxonomy" id="202772"/>
    <lineage>
        <taxon>Bacteria</taxon>
        <taxon>Pseudomonadati</taxon>
        <taxon>Pseudomonadota</taxon>
        <taxon>Gammaproteobacteria</taxon>
        <taxon>Oceanospirillales</taxon>
        <taxon>Zooshikellaceae</taxon>
        <taxon>Zooshikella</taxon>
    </lineage>
</organism>
<proteinExistence type="inferred from homology"/>
<reference evidence="2 3" key="1">
    <citation type="submission" date="2017-04" db="EMBL/GenBank/DDBJ databases">
        <title>Draft genome sequence of Zooshikella ganghwensis VG4 isolated from Red Sea sediments.</title>
        <authorList>
            <person name="Rehman Z."/>
            <person name="Alam I."/>
            <person name="Kamau A."/>
            <person name="Bajic V."/>
            <person name="Leiknes T."/>
        </authorList>
    </citation>
    <scope>NUCLEOTIDE SEQUENCE [LARGE SCALE GENOMIC DNA]</scope>
    <source>
        <strain evidence="2 3">VG4</strain>
    </source>
</reference>
<sequence length="402" mass="44488">MVQVSTEQTLNTFDVETVRKELMTGDDAVKADISNELMTQAASVVDNLLSVSPADLNQKNQAIAAVEQVGGKLQREAAARSDMLKQPIHSLAQAGEDGGPVADSLLQLRNTVESLDPNKFEFSASFIRRLLCKLPFVGSPLARYFAMYQSSGRVIDDIVESLEKGREQLKRDNITLQKDQSSMHDLTVRLKKAITLAQAIADKLNEKLETEIPMDDPKHNFIKEEILFPLTQRIMDLQQQLAVNQQGILTIEVIIRNNKELIRGVNRAVSVTVQALQVAVTLALALENQRIVLKKVAAVNETTNNLIAGTAARLRQQGAEIHKQAASTQLDMDTLKKAFDDVNAAIEDLSKFRQEALPKMAQTVLEMDQLNERAGKAIDKLQKGKAVEQEFGLEIVDVENGR</sequence>
<dbReference type="Pfam" id="PF05816">
    <property type="entry name" value="TelA"/>
    <property type="match status" value="1"/>
</dbReference>
<comment type="caution">
    <text evidence="2">The sequence shown here is derived from an EMBL/GenBank/DDBJ whole genome shotgun (WGS) entry which is preliminary data.</text>
</comment>
<comment type="similarity">
    <text evidence="1">Belongs to the TelA family.</text>
</comment>
<evidence type="ECO:0000313" key="2">
    <source>
        <dbReference type="EMBL" id="RDH46047.1"/>
    </source>
</evidence>
<accession>A0A4P9VTN6</accession>
<dbReference type="PANTHER" id="PTHR38432:SF1">
    <property type="entry name" value="TELA-LIKE PROTEIN SAOUHSC_01408"/>
    <property type="match status" value="1"/>
</dbReference>
<protein>
    <submittedName>
        <fullName evidence="2">Toxic anion resistance protein</fullName>
    </submittedName>
</protein>
<dbReference type="InterPro" id="IPR008863">
    <property type="entry name" value="Toxic_anion-R_TelA"/>
</dbReference>
<dbReference type="PANTHER" id="PTHR38432">
    <property type="entry name" value="TELA-LIKE PROTEIN SAOUHSC_01408"/>
    <property type="match status" value="1"/>
</dbReference>
<name>A0A4P9VTN6_9GAMM</name>
<keyword evidence="3" id="KW-1185">Reference proteome</keyword>
<dbReference type="EMBL" id="NDXW01000001">
    <property type="protein sequence ID" value="RDH46047.1"/>
    <property type="molecule type" value="Genomic_DNA"/>
</dbReference>
<dbReference type="Proteomes" id="UP000257039">
    <property type="component" value="Unassembled WGS sequence"/>
</dbReference>
<dbReference type="AlphaFoldDB" id="A0A4P9VTN6"/>